<evidence type="ECO:0000256" key="14">
    <source>
        <dbReference type="RuleBase" id="RU004171"/>
    </source>
</evidence>
<evidence type="ECO:0000256" key="13">
    <source>
        <dbReference type="RuleBase" id="RU000579"/>
    </source>
</evidence>
<dbReference type="FunFam" id="3.30.360.10:FF:000005">
    <property type="entry name" value="Homoserine dehydrogenase"/>
    <property type="match status" value="1"/>
</dbReference>
<evidence type="ECO:0000256" key="8">
    <source>
        <dbReference type="ARBA" id="ARBA00022857"/>
    </source>
</evidence>
<dbReference type="CDD" id="cd04881">
    <property type="entry name" value="ACT_HSDH-Hom"/>
    <property type="match status" value="1"/>
</dbReference>
<dbReference type="AlphaFoldDB" id="A0A2M9Y5U8"/>
<keyword evidence="8 12" id="KW-0521">NADP</keyword>
<dbReference type="Gene3D" id="3.30.360.10">
    <property type="entry name" value="Dihydrodipicolinate Reductase, domain 2"/>
    <property type="match status" value="1"/>
</dbReference>
<dbReference type="OrthoDB" id="9808167at2"/>
<feature type="binding site" evidence="12">
    <location>
        <position position="188"/>
    </location>
    <ligand>
        <name>L-homoserine</name>
        <dbReference type="ChEBI" id="CHEBI:57476"/>
    </ligand>
</feature>
<dbReference type="Gene3D" id="3.30.70.260">
    <property type="match status" value="1"/>
</dbReference>
<dbReference type="Pfam" id="PF00742">
    <property type="entry name" value="Homoserine_dh"/>
    <property type="match status" value="1"/>
</dbReference>
<dbReference type="PROSITE" id="PS01042">
    <property type="entry name" value="HOMOSER_DHGENASE"/>
    <property type="match status" value="1"/>
</dbReference>
<evidence type="ECO:0000313" key="16">
    <source>
        <dbReference type="EMBL" id="TGK96201.1"/>
    </source>
</evidence>
<keyword evidence="6 13" id="KW-0028">Amino-acid biosynthesis</keyword>
<evidence type="ECO:0000256" key="7">
    <source>
        <dbReference type="ARBA" id="ARBA00022697"/>
    </source>
</evidence>
<dbReference type="SUPFAM" id="SSF55347">
    <property type="entry name" value="Glyceraldehyde-3-phosphate dehydrogenase-like, C-terminal domain"/>
    <property type="match status" value="1"/>
</dbReference>
<evidence type="ECO:0000256" key="2">
    <source>
        <dbReference type="ARBA" id="ARBA00005062"/>
    </source>
</evidence>
<comment type="similarity">
    <text evidence="3 14">Belongs to the homoserine dehydrogenase family.</text>
</comment>
<comment type="caution">
    <text evidence="16">The sequence shown here is derived from an EMBL/GenBank/DDBJ whole genome shotgun (WGS) entry which is preliminary data.</text>
</comment>
<keyword evidence="10 13" id="KW-0486">Methionine biosynthesis</keyword>
<dbReference type="SUPFAM" id="SSF55021">
    <property type="entry name" value="ACT-like"/>
    <property type="match status" value="1"/>
</dbReference>
<evidence type="ECO:0000313" key="17">
    <source>
        <dbReference type="Proteomes" id="UP000297891"/>
    </source>
</evidence>
<dbReference type="UniPathway" id="UPA00051">
    <property type="reaction ID" value="UER00465"/>
</dbReference>
<comment type="pathway">
    <text evidence="2 13">Amino-acid biosynthesis; L-methionine biosynthesis via de novo pathway; L-homoserine from L-aspartate: step 3/3.</text>
</comment>
<evidence type="ECO:0000256" key="1">
    <source>
        <dbReference type="ARBA" id="ARBA00005056"/>
    </source>
</evidence>
<evidence type="ECO:0000256" key="4">
    <source>
        <dbReference type="ARBA" id="ARBA00013213"/>
    </source>
</evidence>
<keyword evidence="7 13" id="KW-0791">Threonine biosynthesis</keyword>
<evidence type="ECO:0000256" key="3">
    <source>
        <dbReference type="ARBA" id="ARBA00006753"/>
    </source>
</evidence>
<dbReference type="Pfam" id="PF01842">
    <property type="entry name" value="ACT"/>
    <property type="match status" value="1"/>
</dbReference>
<evidence type="ECO:0000256" key="9">
    <source>
        <dbReference type="ARBA" id="ARBA00023002"/>
    </source>
</evidence>
<evidence type="ECO:0000256" key="6">
    <source>
        <dbReference type="ARBA" id="ARBA00022605"/>
    </source>
</evidence>
<name>A0A2M9Y5U8_9LEPT</name>
<dbReference type="GO" id="GO:0050661">
    <property type="term" value="F:NADP binding"/>
    <property type="evidence" value="ECO:0007669"/>
    <property type="project" value="InterPro"/>
</dbReference>
<protein>
    <recommendedName>
        <fullName evidence="5 13">Homoserine dehydrogenase</fullName>
        <ecNumber evidence="4 13">1.1.1.3</ecNumber>
    </recommendedName>
</protein>
<feature type="active site" description="Proton donor" evidence="11">
    <location>
        <position position="203"/>
    </location>
</feature>
<keyword evidence="9 13" id="KW-0560">Oxidoreductase</keyword>
<dbReference type="InterPro" id="IPR001342">
    <property type="entry name" value="HDH_cat"/>
</dbReference>
<dbReference type="Pfam" id="PF03447">
    <property type="entry name" value="NAD_binding_3"/>
    <property type="match status" value="1"/>
</dbReference>
<dbReference type="PANTHER" id="PTHR43331">
    <property type="entry name" value="HOMOSERINE DEHYDROGENASE"/>
    <property type="match status" value="1"/>
</dbReference>
<dbReference type="PANTHER" id="PTHR43331:SF1">
    <property type="entry name" value="HOMOSERINE DEHYDROGENASE"/>
    <property type="match status" value="1"/>
</dbReference>
<evidence type="ECO:0000256" key="12">
    <source>
        <dbReference type="PIRSR" id="PIRSR000098-2"/>
    </source>
</evidence>
<evidence type="ECO:0000259" key="15">
    <source>
        <dbReference type="PROSITE" id="PS51671"/>
    </source>
</evidence>
<dbReference type="EMBL" id="RQFP01000001">
    <property type="protein sequence ID" value="TGK96201.1"/>
    <property type="molecule type" value="Genomic_DNA"/>
</dbReference>
<dbReference type="InterPro" id="IPR036291">
    <property type="entry name" value="NAD(P)-bd_dom_sf"/>
</dbReference>
<evidence type="ECO:0000256" key="10">
    <source>
        <dbReference type="ARBA" id="ARBA00023167"/>
    </source>
</evidence>
<dbReference type="GO" id="GO:0009088">
    <property type="term" value="P:threonine biosynthetic process"/>
    <property type="evidence" value="ECO:0007669"/>
    <property type="project" value="UniProtKB-UniPathway"/>
</dbReference>
<dbReference type="InterPro" id="IPR016204">
    <property type="entry name" value="HDH"/>
</dbReference>
<dbReference type="GO" id="GO:0004412">
    <property type="term" value="F:homoserine dehydrogenase activity"/>
    <property type="evidence" value="ECO:0007669"/>
    <property type="project" value="UniProtKB-EC"/>
</dbReference>
<feature type="domain" description="ACT" evidence="15">
    <location>
        <begin position="347"/>
        <end position="421"/>
    </location>
</feature>
<dbReference type="Proteomes" id="UP000297891">
    <property type="component" value="Unassembled WGS sequence"/>
</dbReference>
<feature type="binding site" evidence="12">
    <location>
        <position position="103"/>
    </location>
    <ligand>
        <name>NADPH</name>
        <dbReference type="ChEBI" id="CHEBI:57783"/>
    </ligand>
</feature>
<gene>
    <name evidence="16" type="ORF">EHQ30_06205</name>
</gene>
<dbReference type="InterPro" id="IPR045865">
    <property type="entry name" value="ACT-like_dom_sf"/>
</dbReference>
<organism evidence="16 17">
    <name type="scientific">Leptospira brenneri</name>
    <dbReference type="NCBI Taxonomy" id="2023182"/>
    <lineage>
        <taxon>Bacteria</taxon>
        <taxon>Pseudomonadati</taxon>
        <taxon>Spirochaetota</taxon>
        <taxon>Spirochaetia</taxon>
        <taxon>Leptospirales</taxon>
        <taxon>Leptospiraceae</taxon>
        <taxon>Leptospira</taxon>
    </lineage>
</organism>
<dbReference type="Gene3D" id="3.40.50.720">
    <property type="entry name" value="NAD(P)-binding Rossmann-like Domain"/>
    <property type="match status" value="1"/>
</dbReference>
<comment type="catalytic activity">
    <reaction evidence="13">
        <text>L-homoserine + NADP(+) = L-aspartate 4-semialdehyde + NADPH + H(+)</text>
        <dbReference type="Rhea" id="RHEA:15761"/>
        <dbReference type="ChEBI" id="CHEBI:15378"/>
        <dbReference type="ChEBI" id="CHEBI:57476"/>
        <dbReference type="ChEBI" id="CHEBI:57783"/>
        <dbReference type="ChEBI" id="CHEBI:58349"/>
        <dbReference type="ChEBI" id="CHEBI:537519"/>
        <dbReference type="EC" id="1.1.1.3"/>
    </reaction>
</comment>
<dbReference type="GO" id="GO:0009086">
    <property type="term" value="P:methionine biosynthetic process"/>
    <property type="evidence" value="ECO:0007669"/>
    <property type="project" value="UniProtKB-KW"/>
</dbReference>
<dbReference type="RefSeq" id="WP_100788850.1">
    <property type="nucleotide sequence ID" value="NZ_NPDQ01000001.1"/>
</dbReference>
<keyword evidence="17" id="KW-1185">Reference proteome</keyword>
<accession>A0A2M9Y5U8</accession>
<comment type="pathway">
    <text evidence="1 13">Amino-acid biosynthesis; L-threonine biosynthesis; L-threonine from L-aspartate: step 3/5.</text>
</comment>
<feature type="binding site" evidence="12">
    <location>
        <begin position="9"/>
        <end position="16"/>
    </location>
    <ligand>
        <name>NADP(+)</name>
        <dbReference type="ChEBI" id="CHEBI:58349"/>
    </ligand>
</feature>
<dbReference type="SUPFAM" id="SSF51735">
    <property type="entry name" value="NAD(P)-binding Rossmann-fold domains"/>
    <property type="match status" value="1"/>
</dbReference>
<sequence length="427" mass="46102">MKEVRIGLLGAGVVGTSLLQLLDKNREKIQRHYGINLQLTAIATRSPGKLQGKTNVPVTDDVLSVTKRSDIDLIVELIGGTDMAYKAVHSALENGKTVITANKALLSEKGRELYPIATKTGAELGYEAAVAGSIPIIRTLRDGLSSCEFEVICGILNGTTNFILTKMEQEAWDYSTALKKAQDLGFAEADPTFDVEGIDAGHKISLLASLAFREYVSFASLSVKGISDLQSLDIQSALSLGYRIKLLGISKRSSAGVLTKVHPTLVPLDHPLANVMNESNAVFYKTKEADSGMITGKGAGGMPTASAVLSDIIYYASRLGSKDVAKENNFFPEAKVFPEPDNLVRYYLRFSTVDQPGVLAEISRVLGRHNISIASVQQKESTSEPVSVIVVTHAATEGEFQKSLQEIDTMSSIIKQKTVAIRLLEKL</sequence>
<dbReference type="PROSITE" id="PS51671">
    <property type="entry name" value="ACT"/>
    <property type="match status" value="1"/>
</dbReference>
<dbReference type="PIRSF" id="PIRSF000098">
    <property type="entry name" value="Homoser_dehydrog"/>
    <property type="match status" value="1"/>
</dbReference>
<dbReference type="InterPro" id="IPR019811">
    <property type="entry name" value="HDH_CS"/>
</dbReference>
<dbReference type="UniPathway" id="UPA00050">
    <property type="reaction ID" value="UER00063"/>
</dbReference>
<dbReference type="InterPro" id="IPR002912">
    <property type="entry name" value="ACT_dom"/>
</dbReference>
<proteinExistence type="inferred from homology"/>
<dbReference type="NCBIfam" id="NF004976">
    <property type="entry name" value="PRK06349.1"/>
    <property type="match status" value="1"/>
</dbReference>
<dbReference type="FunFam" id="3.30.70.260:FF:000030">
    <property type="entry name" value="Homoserine dehydrogenase"/>
    <property type="match status" value="1"/>
</dbReference>
<dbReference type="EC" id="1.1.1.3" evidence="4 13"/>
<reference evidence="16" key="1">
    <citation type="journal article" date="2019" name="PLoS Negl. Trop. Dis.">
        <title>Revisiting the worldwide diversity of Leptospira species in the environment.</title>
        <authorList>
            <person name="Vincent A.T."/>
            <person name="Schiettekatte O."/>
            <person name="Bourhy P."/>
            <person name="Veyrier F.J."/>
            <person name="Picardeau M."/>
        </authorList>
    </citation>
    <scope>NUCLEOTIDE SEQUENCE [LARGE SCALE GENOMIC DNA]</scope>
    <source>
        <strain evidence="16">201800277</strain>
    </source>
</reference>
<dbReference type="InterPro" id="IPR005106">
    <property type="entry name" value="Asp/hSer_DH_NAD-bd"/>
</dbReference>
<evidence type="ECO:0000256" key="11">
    <source>
        <dbReference type="PIRSR" id="PIRSR000098-1"/>
    </source>
</evidence>
<evidence type="ECO:0000256" key="5">
    <source>
        <dbReference type="ARBA" id="ARBA00013376"/>
    </source>
</evidence>